<evidence type="ECO:0000256" key="1">
    <source>
        <dbReference type="ARBA" id="ARBA00004123"/>
    </source>
</evidence>
<dbReference type="PaxDb" id="284590-Q6CY56"/>
<dbReference type="HOGENOM" id="CLU_480631_0_0_1"/>
<evidence type="ECO:0000256" key="2">
    <source>
        <dbReference type="ARBA" id="ARBA00022723"/>
    </source>
</evidence>
<dbReference type="GO" id="GO:0000981">
    <property type="term" value="F:DNA-binding transcription factor activity, RNA polymerase II-specific"/>
    <property type="evidence" value="ECO:0007669"/>
    <property type="project" value="TreeGrafter"/>
</dbReference>
<comment type="subcellular location">
    <subcellularLocation>
        <location evidence="1">Nucleus</location>
    </subcellularLocation>
</comment>
<evidence type="ECO:0000256" key="3">
    <source>
        <dbReference type="ARBA" id="ARBA00022833"/>
    </source>
</evidence>
<accession>Q6CY56</accession>
<evidence type="ECO:0000256" key="5">
    <source>
        <dbReference type="ARBA" id="ARBA00023015"/>
    </source>
</evidence>
<evidence type="ECO:0000256" key="6">
    <source>
        <dbReference type="ARBA" id="ARBA00023163"/>
    </source>
</evidence>
<dbReference type="Proteomes" id="UP000000598">
    <property type="component" value="Chromosome A"/>
</dbReference>
<dbReference type="SUPFAM" id="SSF57879">
    <property type="entry name" value="Zinc domain conserved in yeast copper-regulated transcription factors"/>
    <property type="match status" value="1"/>
</dbReference>
<dbReference type="EMBL" id="CR382121">
    <property type="protein sequence ID" value="CAH02721.1"/>
    <property type="molecule type" value="Genomic_DNA"/>
</dbReference>
<dbReference type="AlphaFoldDB" id="Q6CY56"/>
<dbReference type="GO" id="GO:0045944">
    <property type="term" value="P:positive regulation of transcription by RNA polymerase II"/>
    <property type="evidence" value="ECO:0007669"/>
    <property type="project" value="TreeGrafter"/>
</dbReference>
<dbReference type="FunCoup" id="Q6CY56">
    <property type="interactions" value="580"/>
</dbReference>
<keyword evidence="3" id="KW-0862">Zinc</keyword>
<evidence type="ECO:0000256" key="7">
    <source>
        <dbReference type="ARBA" id="ARBA00023242"/>
    </source>
</evidence>
<reference evidence="10 11" key="1">
    <citation type="journal article" date="2004" name="Nature">
        <title>Genome evolution in yeasts.</title>
        <authorList>
            <consortium name="Genolevures"/>
            <person name="Dujon B."/>
            <person name="Sherman D."/>
            <person name="Fischer G."/>
            <person name="Durrens P."/>
            <person name="Casaregola S."/>
            <person name="Lafontaine I."/>
            <person name="de Montigny J."/>
            <person name="Marck C."/>
            <person name="Neuveglise C."/>
            <person name="Talla E."/>
            <person name="Goffard N."/>
            <person name="Frangeul L."/>
            <person name="Aigle M."/>
            <person name="Anthouard V."/>
            <person name="Babour A."/>
            <person name="Barbe V."/>
            <person name="Barnay S."/>
            <person name="Blanchin S."/>
            <person name="Beckerich J.M."/>
            <person name="Beyne E."/>
            <person name="Bleykasten C."/>
            <person name="Boisrame A."/>
            <person name="Boyer J."/>
            <person name="Cattolico L."/>
            <person name="Confanioleri F."/>
            <person name="de Daruvar A."/>
            <person name="Despons L."/>
            <person name="Fabre E."/>
            <person name="Fairhead C."/>
            <person name="Ferry-Dumazet H."/>
            <person name="Groppi A."/>
            <person name="Hantraye F."/>
            <person name="Hennequin C."/>
            <person name="Jauniaux N."/>
            <person name="Joyet P."/>
            <person name="Kachouri R."/>
            <person name="Kerrest A."/>
            <person name="Koszul R."/>
            <person name="Lemaire M."/>
            <person name="Lesur I."/>
            <person name="Ma L."/>
            <person name="Muller H."/>
            <person name="Nicaud J.M."/>
            <person name="Nikolski M."/>
            <person name="Oztas S."/>
            <person name="Ozier-Kalogeropoulos O."/>
            <person name="Pellenz S."/>
            <person name="Potier S."/>
            <person name="Richard G.F."/>
            <person name="Straub M.L."/>
            <person name="Suleau A."/>
            <person name="Swennene D."/>
            <person name="Tekaia F."/>
            <person name="Wesolowski-Louvel M."/>
            <person name="Westhof E."/>
            <person name="Wirth B."/>
            <person name="Zeniou-Meyer M."/>
            <person name="Zivanovic I."/>
            <person name="Bolotin-Fukuhara M."/>
            <person name="Thierry A."/>
            <person name="Bouchier C."/>
            <person name="Caudron B."/>
            <person name="Scarpelli C."/>
            <person name="Gaillardin C."/>
            <person name="Weissenbach J."/>
            <person name="Wincker P."/>
            <person name="Souciet J.L."/>
        </authorList>
    </citation>
    <scope>NUCLEOTIDE SEQUENCE [LARGE SCALE GENOMIC DNA]</scope>
    <source>
        <strain evidence="11">ATCC 8585 / CBS 2359 / DSM 70799 / NBRC 1267 / NRRL Y-1140 / WM37</strain>
    </source>
</reference>
<dbReference type="PANTHER" id="PTHR28088:SF5">
    <property type="entry name" value="TRANSCRIPTIONAL ACTIVATOR HAA1-RELATED"/>
    <property type="match status" value="1"/>
</dbReference>
<protein>
    <submittedName>
        <fullName evidence="10">KLLA0A03047p</fullName>
    </submittedName>
</protein>
<organism evidence="10 11">
    <name type="scientific">Kluyveromyces lactis (strain ATCC 8585 / CBS 2359 / DSM 70799 / NBRC 1267 / NRRL Y-1140 / WM37)</name>
    <name type="common">Yeast</name>
    <name type="synonym">Candida sphaerica</name>
    <dbReference type="NCBI Taxonomy" id="284590"/>
    <lineage>
        <taxon>Eukaryota</taxon>
        <taxon>Fungi</taxon>
        <taxon>Dikarya</taxon>
        <taxon>Ascomycota</taxon>
        <taxon>Saccharomycotina</taxon>
        <taxon>Saccharomycetes</taxon>
        <taxon>Saccharomycetales</taxon>
        <taxon>Saccharomycetaceae</taxon>
        <taxon>Kluyveromyces</taxon>
    </lineage>
</organism>
<feature type="compositionally biased region" description="Polar residues" evidence="8">
    <location>
        <begin position="445"/>
        <end position="480"/>
    </location>
</feature>
<dbReference type="InterPro" id="IPR051763">
    <property type="entry name" value="Copper_Homeo_Regul"/>
</dbReference>
<feature type="compositionally biased region" description="Polar residues" evidence="8">
    <location>
        <begin position="401"/>
        <end position="416"/>
    </location>
</feature>
<dbReference type="eggNOG" id="ENOG502S7CA">
    <property type="taxonomic scope" value="Eukaryota"/>
</dbReference>
<dbReference type="PRINTS" id="PR00617">
    <property type="entry name" value="COPPERFIST"/>
</dbReference>
<dbReference type="InterPro" id="IPR036395">
    <property type="entry name" value="Cu_fist_DNA-bd_dom_sf"/>
</dbReference>
<dbReference type="GO" id="GO:0006879">
    <property type="term" value="P:intracellular iron ion homeostasis"/>
    <property type="evidence" value="ECO:0007669"/>
    <property type="project" value="TreeGrafter"/>
</dbReference>
<keyword evidence="6" id="KW-0804">Transcription</keyword>
<feature type="compositionally biased region" description="Low complexity" evidence="8">
    <location>
        <begin position="164"/>
        <end position="182"/>
    </location>
</feature>
<dbReference type="InParanoid" id="Q6CY56"/>
<gene>
    <name evidence="10" type="ORF">KLLA0_A03047g</name>
</gene>
<dbReference type="PANTHER" id="PTHR28088">
    <property type="entry name" value="TRANSCRIPTIONAL ACTIVATOR HAA1-RELATED"/>
    <property type="match status" value="1"/>
</dbReference>
<dbReference type="GO" id="GO:0000978">
    <property type="term" value="F:RNA polymerase II cis-regulatory region sequence-specific DNA binding"/>
    <property type="evidence" value="ECO:0007669"/>
    <property type="project" value="TreeGrafter"/>
</dbReference>
<evidence type="ECO:0000256" key="4">
    <source>
        <dbReference type="ARBA" id="ARBA00023008"/>
    </source>
</evidence>
<dbReference type="PROSITE" id="PS50073">
    <property type="entry name" value="COPPER_FIST_2"/>
    <property type="match status" value="1"/>
</dbReference>
<keyword evidence="7" id="KW-0539">Nucleus</keyword>
<keyword evidence="11" id="KW-1185">Reference proteome</keyword>
<dbReference type="Pfam" id="PF00649">
    <property type="entry name" value="Copper-fist"/>
    <property type="match status" value="1"/>
</dbReference>
<dbReference type="KEGG" id="kla:KLLA0_A03047g"/>
<proteinExistence type="predicted"/>
<evidence type="ECO:0000313" key="11">
    <source>
        <dbReference type="Proteomes" id="UP000000598"/>
    </source>
</evidence>
<dbReference type="SMART" id="SM01090">
    <property type="entry name" value="Copper-fist"/>
    <property type="match status" value="1"/>
</dbReference>
<dbReference type="FunFam" id="3.90.430.10:FF:000001">
    <property type="entry name" value="Copper fist DNA-binding protein"/>
    <property type="match status" value="1"/>
</dbReference>
<dbReference type="SMART" id="SM00412">
    <property type="entry name" value="Cu_FIST"/>
    <property type="match status" value="1"/>
</dbReference>
<evidence type="ECO:0000259" key="9">
    <source>
        <dbReference type="PROSITE" id="PS50073"/>
    </source>
</evidence>
<evidence type="ECO:0000256" key="8">
    <source>
        <dbReference type="SAM" id="MobiDB-lite"/>
    </source>
</evidence>
<feature type="region of interest" description="Disordered" evidence="8">
    <location>
        <begin position="94"/>
        <end position="135"/>
    </location>
</feature>
<dbReference type="Gene3D" id="3.90.430.10">
    <property type="entry name" value="Copper fist DNA-binding domain"/>
    <property type="match status" value="1"/>
</dbReference>
<feature type="domain" description="Copper-fist" evidence="9">
    <location>
        <begin position="1"/>
        <end position="40"/>
    </location>
</feature>
<dbReference type="PROSITE" id="PS01119">
    <property type="entry name" value="COPPER_FIST_1"/>
    <property type="match status" value="1"/>
</dbReference>
<name>Q6CY56_KLULA</name>
<feature type="compositionally biased region" description="Basic residues" evidence="8">
    <location>
        <begin position="94"/>
        <end position="104"/>
    </location>
</feature>
<dbReference type="GO" id="GO:0005634">
    <property type="term" value="C:nucleus"/>
    <property type="evidence" value="ECO:0007669"/>
    <property type="project" value="UniProtKB-SubCell"/>
</dbReference>
<dbReference type="GO" id="GO:0005507">
    <property type="term" value="F:copper ion binding"/>
    <property type="evidence" value="ECO:0007669"/>
    <property type="project" value="InterPro"/>
</dbReference>
<dbReference type="STRING" id="284590.Q6CY56"/>
<keyword evidence="5" id="KW-0805">Transcription regulation</keyword>
<dbReference type="OMA" id="HHYQDML"/>
<dbReference type="GO" id="GO:0006878">
    <property type="term" value="P:intracellular copper ion homeostasis"/>
    <property type="evidence" value="ECO:0007669"/>
    <property type="project" value="TreeGrafter"/>
</dbReference>
<feature type="region of interest" description="Disordered" evidence="8">
    <location>
        <begin position="392"/>
        <end position="480"/>
    </location>
</feature>
<dbReference type="InterPro" id="IPR001083">
    <property type="entry name" value="Cu_fist_DNA-bd_dom"/>
</dbReference>
<keyword evidence="2" id="KW-0479">Metal-binding</keyword>
<feature type="region of interest" description="Disordered" evidence="8">
    <location>
        <begin position="163"/>
        <end position="197"/>
    </location>
</feature>
<keyword evidence="4" id="KW-0186">Copper</keyword>
<evidence type="ECO:0000313" key="10">
    <source>
        <dbReference type="EMBL" id="CAH02721.1"/>
    </source>
</evidence>
<sequence>MVLINGVKYACERCIRGHRVTTCNHTDQPLTMIKPKGRPSTTCAHCKELRKNRNANPSGQCTCGRQEKKRIAQKAREESGCVCKNDPDHCPCHKKRAPRRKKQSHQGNSAVGLDINGKISKHTNSGYSHQSLHSLDSSHSVDQDLSNFLASPISMNTSFSTGWDNASLSSSNRSPPGNGPDSKNTIGLEPLSTMKPITPKTRTKVGEVFIPLTEYVPTNIASSEDQADHINPLLMGEHVSIYNDVSADAPNVTYFADTSKSLSYNQLKEQRKALSEQHLRNNVDNISKSGSTQRVPLSVAGRSSSFVSNISSHDSVASSNNDFISSLNSSDSLSSMLHSGNAHHYQDMLHHSNNGRGYLNPVQVDQSQNVYGFDTDSVRSVEVLSITPSFMDIPESKPPSIGSNSSTNPFISWKSVNSRRERSVSIHKNHRYDNENKRKRHPKNVPNTSTPQIKSMVSPAETNSTALPASGNHFNSPADSTNTVLSANTQYGDPSVFSIEKVGVAPSFVEPSFTTDFNQALKQSNMVNQNIIDNNSLFSGTSEGNNPSPNDLFPVEFADIDDLMTHL</sequence>